<protein>
    <submittedName>
        <fullName evidence="1">Uncharacterized protein</fullName>
    </submittedName>
</protein>
<reference evidence="1" key="1">
    <citation type="journal article" date="2023" name="Mol. Biol. Evol.">
        <title>Third-Generation Sequencing Reveals the Adaptive Role of the Epigenome in Three Deep-Sea Polychaetes.</title>
        <authorList>
            <person name="Perez M."/>
            <person name="Aroh O."/>
            <person name="Sun Y."/>
            <person name="Lan Y."/>
            <person name="Juniper S.K."/>
            <person name="Young C.R."/>
            <person name="Angers B."/>
            <person name="Qian P.Y."/>
        </authorList>
    </citation>
    <scope>NUCLEOTIDE SEQUENCE</scope>
    <source>
        <strain evidence="1">R07B-5</strain>
    </source>
</reference>
<dbReference type="EMBL" id="JAODUO010000914">
    <property type="protein sequence ID" value="KAK2172982.1"/>
    <property type="molecule type" value="Genomic_DNA"/>
</dbReference>
<dbReference type="Proteomes" id="UP001209878">
    <property type="component" value="Unassembled WGS sequence"/>
</dbReference>
<evidence type="ECO:0000313" key="2">
    <source>
        <dbReference type="Proteomes" id="UP001209878"/>
    </source>
</evidence>
<comment type="caution">
    <text evidence="1">The sequence shown here is derived from an EMBL/GenBank/DDBJ whole genome shotgun (WGS) entry which is preliminary data.</text>
</comment>
<accession>A0AAD9KKR8</accession>
<keyword evidence="2" id="KW-1185">Reference proteome</keyword>
<name>A0AAD9KKR8_RIDPI</name>
<dbReference type="AlphaFoldDB" id="A0AAD9KKR8"/>
<gene>
    <name evidence="1" type="ORF">NP493_913g02035</name>
</gene>
<organism evidence="1 2">
    <name type="scientific">Ridgeia piscesae</name>
    <name type="common">Tubeworm</name>
    <dbReference type="NCBI Taxonomy" id="27915"/>
    <lineage>
        <taxon>Eukaryota</taxon>
        <taxon>Metazoa</taxon>
        <taxon>Spiralia</taxon>
        <taxon>Lophotrochozoa</taxon>
        <taxon>Annelida</taxon>
        <taxon>Polychaeta</taxon>
        <taxon>Sedentaria</taxon>
        <taxon>Canalipalpata</taxon>
        <taxon>Sabellida</taxon>
        <taxon>Siboglinidae</taxon>
        <taxon>Ridgeia</taxon>
    </lineage>
</organism>
<evidence type="ECO:0000313" key="1">
    <source>
        <dbReference type="EMBL" id="KAK2172982.1"/>
    </source>
</evidence>
<sequence length="70" mass="7700">MDNDESCNDSIVETSDLDSNATVSPMLPGLYSLFERHKTVSPEGNEDFPPVVPMIGHDILMVSNITLYSI</sequence>
<proteinExistence type="predicted"/>